<organism evidence="6 7">
    <name type="scientific">Zancudomyces culisetae</name>
    <name type="common">Gut fungus</name>
    <name type="synonym">Smittium culisetae</name>
    <dbReference type="NCBI Taxonomy" id="1213189"/>
    <lineage>
        <taxon>Eukaryota</taxon>
        <taxon>Fungi</taxon>
        <taxon>Fungi incertae sedis</taxon>
        <taxon>Zoopagomycota</taxon>
        <taxon>Kickxellomycotina</taxon>
        <taxon>Harpellomycetes</taxon>
        <taxon>Harpellales</taxon>
        <taxon>Legeriomycetaceae</taxon>
        <taxon>Zancudomyces</taxon>
    </lineage>
</organism>
<dbReference type="EMBL" id="LSSK01000073">
    <property type="protein sequence ID" value="OMH85529.1"/>
    <property type="molecule type" value="Genomic_DNA"/>
</dbReference>
<feature type="transmembrane region" description="Helical" evidence="5">
    <location>
        <begin position="259"/>
        <end position="277"/>
    </location>
</feature>
<dbReference type="AlphaFoldDB" id="A0A1R1PX54"/>
<feature type="transmembrane region" description="Helical" evidence="5">
    <location>
        <begin position="407"/>
        <end position="426"/>
    </location>
</feature>
<dbReference type="GO" id="GO:0016020">
    <property type="term" value="C:membrane"/>
    <property type="evidence" value="ECO:0007669"/>
    <property type="project" value="UniProtKB-SubCell"/>
</dbReference>
<evidence type="ECO:0000256" key="5">
    <source>
        <dbReference type="SAM" id="Phobius"/>
    </source>
</evidence>
<comment type="subcellular location">
    <subcellularLocation>
        <location evidence="1">Membrane</location>
        <topology evidence="1">Multi-pass membrane protein</topology>
    </subcellularLocation>
</comment>
<protein>
    <submittedName>
        <fullName evidence="6">UNC93-like protein 2</fullName>
    </submittedName>
</protein>
<dbReference type="Proteomes" id="UP000188320">
    <property type="component" value="Unassembled WGS sequence"/>
</dbReference>
<keyword evidence="7" id="KW-1185">Reference proteome</keyword>
<dbReference type="SUPFAM" id="SSF103473">
    <property type="entry name" value="MFS general substrate transporter"/>
    <property type="match status" value="1"/>
</dbReference>
<evidence type="ECO:0000256" key="2">
    <source>
        <dbReference type="ARBA" id="ARBA00022692"/>
    </source>
</evidence>
<sequence>MGLSYRSALTQVVILGFICFCCPGMFNALNSMGGGGQIDSSTGSKANTALYVTFTIFGLLGGAIVNIIGVRLSLCVSGLTYALYSGSYVYYNNTQNSWFTVAAGAILGIGAGVLWAGQGMIMTSYPLEKDKGKYISVFWVIFNLGGMLGSIIPIATGKSSESLPTSGYIAFLVLECFGSFLALALAPPSKVIRSDGSNVVISAHGGWGDEVRKVIGLFGNKRMILILFMSFSSNFFYSYQFNYYNGRNFTTDSKGFNSIFYWGSQMIGSVLIGFVLDSKMSRKTRAYIGTTIVVVFFNLVWLLTHFEQKRLTKIITDNGNITDSEKYLRLDYKTSGKTYAWPIILYAFMGLADAIWQNLAYWLIGAMSNDSTVLSRYVGFYKSIQSFGGAISWAIDVAKMSMTGQFIFNWVVLDLSVPFMFYLCSITTETSEEPEKPDYEDKS</sequence>
<dbReference type="InterPro" id="IPR010291">
    <property type="entry name" value="Ion_channel_UNC-93"/>
</dbReference>
<accession>A0A1R1PX54</accession>
<evidence type="ECO:0000256" key="4">
    <source>
        <dbReference type="ARBA" id="ARBA00023136"/>
    </source>
</evidence>
<dbReference type="OrthoDB" id="196103at2759"/>
<feature type="transmembrane region" description="Helical" evidence="5">
    <location>
        <begin position="137"/>
        <end position="156"/>
    </location>
</feature>
<keyword evidence="4 5" id="KW-0472">Membrane</keyword>
<evidence type="ECO:0000256" key="3">
    <source>
        <dbReference type="ARBA" id="ARBA00022989"/>
    </source>
</evidence>
<dbReference type="PANTHER" id="PTHR23294:SF59">
    <property type="entry name" value="UNC93-LIKE PROTEIN C922.05C"/>
    <property type="match status" value="1"/>
</dbReference>
<dbReference type="Gene3D" id="1.20.1250.20">
    <property type="entry name" value="MFS general substrate transporter like domains"/>
    <property type="match status" value="2"/>
</dbReference>
<reference evidence="7" key="1">
    <citation type="submission" date="2017-01" db="EMBL/GenBank/DDBJ databases">
        <authorList>
            <person name="Wang Y."/>
            <person name="White M."/>
            <person name="Kvist S."/>
            <person name="Moncalvo J.-M."/>
        </authorList>
    </citation>
    <scope>NUCLEOTIDE SEQUENCE [LARGE SCALE GENOMIC DNA]</scope>
    <source>
        <strain evidence="7">COL-18-3</strain>
    </source>
</reference>
<feature type="transmembrane region" description="Helical" evidence="5">
    <location>
        <begin position="12"/>
        <end position="29"/>
    </location>
</feature>
<feature type="transmembrane region" description="Helical" evidence="5">
    <location>
        <begin position="339"/>
        <end position="364"/>
    </location>
</feature>
<gene>
    <name evidence="6" type="ORF">AX774_g918</name>
</gene>
<evidence type="ECO:0000313" key="7">
    <source>
        <dbReference type="Proteomes" id="UP000188320"/>
    </source>
</evidence>
<dbReference type="Pfam" id="PF05978">
    <property type="entry name" value="UNC-93"/>
    <property type="match status" value="1"/>
</dbReference>
<comment type="caution">
    <text evidence="6">The sequence shown here is derived from an EMBL/GenBank/DDBJ whole genome shotgun (WGS) entry which is preliminary data.</text>
</comment>
<feature type="transmembrane region" description="Helical" evidence="5">
    <location>
        <begin position="168"/>
        <end position="186"/>
    </location>
</feature>
<keyword evidence="2 5" id="KW-0812">Transmembrane</keyword>
<dbReference type="InterPro" id="IPR051617">
    <property type="entry name" value="UNC-93-like_regulator"/>
</dbReference>
<dbReference type="PANTHER" id="PTHR23294">
    <property type="entry name" value="ET TRANSLATION PRODUCT-RELATED"/>
    <property type="match status" value="1"/>
</dbReference>
<keyword evidence="3 5" id="KW-1133">Transmembrane helix</keyword>
<evidence type="ECO:0000256" key="1">
    <source>
        <dbReference type="ARBA" id="ARBA00004141"/>
    </source>
</evidence>
<feature type="transmembrane region" description="Helical" evidence="5">
    <location>
        <begin position="222"/>
        <end position="239"/>
    </location>
</feature>
<proteinExistence type="predicted"/>
<feature type="transmembrane region" description="Helical" evidence="5">
    <location>
        <begin position="97"/>
        <end position="116"/>
    </location>
</feature>
<evidence type="ECO:0000313" key="6">
    <source>
        <dbReference type="EMBL" id="OMH85529.1"/>
    </source>
</evidence>
<feature type="transmembrane region" description="Helical" evidence="5">
    <location>
        <begin position="284"/>
        <end position="303"/>
    </location>
</feature>
<dbReference type="InterPro" id="IPR036259">
    <property type="entry name" value="MFS_trans_sf"/>
</dbReference>
<name>A0A1R1PX54_ZANCU</name>
<feature type="transmembrane region" description="Helical" evidence="5">
    <location>
        <begin position="49"/>
        <end position="67"/>
    </location>
</feature>